<name>A0ABR7J9T9_9FLAO</name>
<keyword evidence="1" id="KW-0812">Transmembrane</keyword>
<reference evidence="2 3" key="1">
    <citation type="submission" date="2020-08" db="EMBL/GenBank/DDBJ databases">
        <title>Description of novel Flavobacterium F-380 isolate.</title>
        <authorList>
            <person name="Saticioglu I.B."/>
            <person name="Duman M."/>
            <person name="Altun S."/>
        </authorList>
    </citation>
    <scope>NUCLEOTIDE SEQUENCE [LARGE SCALE GENOMIC DNA]</scope>
    <source>
        <strain evidence="2 3">F-380</strain>
    </source>
</reference>
<evidence type="ECO:0000313" key="2">
    <source>
        <dbReference type="EMBL" id="MBC5842310.1"/>
    </source>
</evidence>
<proteinExistence type="predicted"/>
<accession>A0ABR7J9T9</accession>
<keyword evidence="1" id="KW-1133">Transmembrane helix</keyword>
<evidence type="ECO:0000256" key="1">
    <source>
        <dbReference type="SAM" id="Phobius"/>
    </source>
</evidence>
<keyword evidence="1" id="KW-0472">Membrane</keyword>
<comment type="caution">
    <text evidence="2">The sequence shown here is derived from an EMBL/GenBank/DDBJ whole genome shotgun (WGS) entry which is preliminary data.</text>
</comment>
<organism evidence="2 3">
    <name type="scientific">Flavobacterium kayseriense</name>
    <dbReference type="NCBI Taxonomy" id="2764714"/>
    <lineage>
        <taxon>Bacteria</taxon>
        <taxon>Pseudomonadati</taxon>
        <taxon>Bacteroidota</taxon>
        <taxon>Flavobacteriia</taxon>
        <taxon>Flavobacteriales</taxon>
        <taxon>Flavobacteriaceae</taxon>
        <taxon>Flavobacterium</taxon>
    </lineage>
</organism>
<dbReference type="Proteomes" id="UP000629963">
    <property type="component" value="Unassembled WGS sequence"/>
</dbReference>
<dbReference type="EMBL" id="JACRUJ010000004">
    <property type="protein sequence ID" value="MBC5842310.1"/>
    <property type="molecule type" value="Genomic_DNA"/>
</dbReference>
<sequence length="53" mass="5867">MKDISPLQLYFISLICFVIANVVRDKSQFAHGAFLGAGVVLFLFGVYKKVSSK</sequence>
<keyword evidence="3" id="KW-1185">Reference proteome</keyword>
<feature type="transmembrane region" description="Helical" evidence="1">
    <location>
        <begin position="7"/>
        <end position="23"/>
    </location>
</feature>
<evidence type="ECO:0000313" key="3">
    <source>
        <dbReference type="Proteomes" id="UP000629963"/>
    </source>
</evidence>
<dbReference type="RefSeq" id="WP_187010805.1">
    <property type="nucleotide sequence ID" value="NZ_JACRUI010000004.1"/>
</dbReference>
<feature type="transmembrane region" description="Helical" evidence="1">
    <location>
        <begin position="29"/>
        <end position="47"/>
    </location>
</feature>
<protein>
    <submittedName>
        <fullName evidence="2">Uncharacterized protein</fullName>
    </submittedName>
</protein>
<gene>
    <name evidence="2" type="ORF">H8R23_12915</name>
</gene>